<comment type="caution">
    <text evidence="4">The sequence shown here is derived from an EMBL/GenBank/DDBJ whole genome shotgun (WGS) entry which is preliminary data.</text>
</comment>
<evidence type="ECO:0000256" key="1">
    <source>
        <dbReference type="SAM" id="Coils"/>
    </source>
</evidence>
<feature type="coiled-coil region" evidence="1">
    <location>
        <begin position="523"/>
        <end position="553"/>
    </location>
</feature>
<accession>A0AAE0ZXN9</accession>
<proteinExistence type="predicted"/>
<keyword evidence="5" id="KW-1185">Reference proteome</keyword>
<evidence type="ECO:0000256" key="2">
    <source>
        <dbReference type="SAM" id="MobiDB-lite"/>
    </source>
</evidence>
<organism evidence="4 5">
    <name type="scientific">Elysia crispata</name>
    <name type="common">lettuce slug</name>
    <dbReference type="NCBI Taxonomy" id="231223"/>
    <lineage>
        <taxon>Eukaryota</taxon>
        <taxon>Metazoa</taxon>
        <taxon>Spiralia</taxon>
        <taxon>Lophotrochozoa</taxon>
        <taxon>Mollusca</taxon>
        <taxon>Gastropoda</taxon>
        <taxon>Heterobranchia</taxon>
        <taxon>Euthyneura</taxon>
        <taxon>Panpulmonata</taxon>
        <taxon>Sacoglossa</taxon>
        <taxon>Placobranchoidea</taxon>
        <taxon>Plakobranchidae</taxon>
        <taxon>Elysia</taxon>
    </lineage>
</organism>
<evidence type="ECO:0000313" key="5">
    <source>
        <dbReference type="Proteomes" id="UP001283361"/>
    </source>
</evidence>
<sequence>MTNQQGGKASGDRSSDLQSAGRPEQNNLFALGGGEVVIPIGDELKKKEKKELSSNMDGNQPLLDSQNPSRIPPALKTKRIGHKLLVSCRMRPMSLGSKAGAVSGGRQGCFGTWWRRCYDFATLSPGSELFAVFLAFLGLSLLAFFVCLVVTKIIMEGCGWSMCIAYYHNHHNAFDPKLSVHTSTQKQGECVFRRYIPHLHFPFIEIIHDFRSRHSVLVEGRHGHTRCVLFDMSRYVSAYDSCPASYPNSLDERMGVPAASSKLSQTFPRRFAKHFFAEVKTDFSDLKRVVGTAIAERCMVAKLHVALLVEARLESNRCRPARQLLVDQILSMSDSAYLPLRSEAMSDDFSDIIVLFENWNKNLKFLSDTKIESSGVSRRIDGKGMELLLRDLVAGSVIQSSVPKIFITTKEEENLVETPGDGSRSGAESPVQSHQRKEEIPKGKIRIFEDFLFRVGDNINSKTPKEHETGTIRVHRKDEVKSGERTKVNEEKQGFHNGQHQGELEMGESRAGSIYPIEPEVNMETLINKNEAIKSALDEILEAAKDLKVAEDSVETNRSEATLPLQRVSQGNYHGEPAQVKKLHDERKKSDSTAFAEATSNDQRAVVENPHLRKGKIGKTTDIATSLGKITALKDIPSDQKTGSENGVTESKQKTGKEDNAKNSKELKNEAPHTRGSDQIPGTLMGSHAGIFAVRPQQNNLDSIVTDHSEQSGGTNIAVGFEQATQDGPRADNPEQQTNVKADGFDNVLPTSVSTVANEVDLRTGTIGKDNPPAQAQDGEHVAQNLSRRDTRAEGTTTHATAPGLHKAHSIETDKPEGVSTLLSLIRPALNIAEPYGMTKQGVRLNTASLFKEMPVETEARRYYMWRGRIVRVCLITKMP</sequence>
<feature type="compositionally biased region" description="Basic and acidic residues" evidence="2">
    <location>
        <begin position="651"/>
        <end position="676"/>
    </location>
</feature>
<keyword evidence="1" id="KW-0175">Coiled coil</keyword>
<feature type="region of interest" description="Disordered" evidence="2">
    <location>
        <begin position="569"/>
        <end position="619"/>
    </location>
</feature>
<protein>
    <submittedName>
        <fullName evidence="4">Uncharacterized protein</fullName>
    </submittedName>
</protein>
<feature type="compositionally biased region" description="Polar residues" evidence="2">
    <location>
        <begin position="53"/>
        <end position="69"/>
    </location>
</feature>
<feature type="region of interest" description="Disordered" evidence="2">
    <location>
        <begin position="764"/>
        <end position="808"/>
    </location>
</feature>
<keyword evidence="3" id="KW-0812">Transmembrane</keyword>
<dbReference type="EMBL" id="JAWDGP010003081">
    <property type="protein sequence ID" value="KAK3777370.1"/>
    <property type="molecule type" value="Genomic_DNA"/>
</dbReference>
<dbReference type="AlphaFoldDB" id="A0AAE0ZXN9"/>
<evidence type="ECO:0000313" key="4">
    <source>
        <dbReference type="EMBL" id="KAK3777370.1"/>
    </source>
</evidence>
<feature type="region of interest" description="Disordered" evidence="2">
    <location>
        <begin position="1"/>
        <end position="30"/>
    </location>
</feature>
<dbReference type="Proteomes" id="UP001283361">
    <property type="component" value="Unassembled WGS sequence"/>
</dbReference>
<gene>
    <name evidence="4" type="ORF">RRG08_014115</name>
</gene>
<keyword evidence="3" id="KW-1133">Transmembrane helix</keyword>
<feature type="compositionally biased region" description="Basic and acidic residues" evidence="2">
    <location>
        <begin position="582"/>
        <end position="591"/>
    </location>
</feature>
<feature type="compositionally biased region" description="Polar residues" evidence="2">
    <location>
        <begin position="639"/>
        <end position="650"/>
    </location>
</feature>
<keyword evidence="3" id="KW-0472">Membrane</keyword>
<name>A0AAE0ZXN9_9GAST</name>
<feature type="transmembrane region" description="Helical" evidence="3">
    <location>
        <begin position="129"/>
        <end position="155"/>
    </location>
</feature>
<feature type="region of interest" description="Disordered" evidence="2">
    <location>
        <begin position="413"/>
        <end position="439"/>
    </location>
</feature>
<reference evidence="4" key="1">
    <citation type="journal article" date="2023" name="G3 (Bethesda)">
        <title>A reference genome for the long-term kleptoplast-retaining sea slug Elysia crispata morphotype clarki.</title>
        <authorList>
            <person name="Eastman K.E."/>
            <person name="Pendleton A.L."/>
            <person name="Shaikh M.A."/>
            <person name="Suttiyut T."/>
            <person name="Ogas R."/>
            <person name="Tomko P."/>
            <person name="Gavelis G."/>
            <person name="Widhalm J.R."/>
            <person name="Wisecaver J.H."/>
        </authorList>
    </citation>
    <scope>NUCLEOTIDE SEQUENCE</scope>
    <source>
        <strain evidence="4">ECLA1</strain>
    </source>
</reference>
<feature type="region of interest" description="Disordered" evidence="2">
    <location>
        <begin position="635"/>
        <end position="685"/>
    </location>
</feature>
<feature type="region of interest" description="Disordered" evidence="2">
    <location>
        <begin position="725"/>
        <end position="747"/>
    </location>
</feature>
<feature type="region of interest" description="Disordered" evidence="2">
    <location>
        <begin position="48"/>
        <end position="71"/>
    </location>
</feature>
<evidence type="ECO:0000256" key="3">
    <source>
        <dbReference type="SAM" id="Phobius"/>
    </source>
</evidence>